<evidence type="ECO:0000259" key="3">
    <source>
        <dbReference type="PROSITE" id="PS01031"/>
    </source>
</evidence>
<name>A0ABR2ES95_9ROSI</name>
<evidence type="ECO:0000256" key="1">
    <source>
        <dbReference type="PROSITE-ProRule" id="PRU00285"/>
    </source>
</evidence>
<feature type="domain" description="SHSP" evidence="3">
    <location>
        <begin position="143"/>
        <end position="255"/>
    </location>
</feature>
<evidence type="ECO:0000313" key="4">
    <source>
        <dbReference type="EMBL" id="KAK8564865.1"/>
    </source>
</evidence>
<dbReference type="InterPro" id="IPR002068">
    <property type="entry name" value="A-crystallin/Hsp20_dom"/>
</dbReference>
<feature type="region of interest" description="Disordered" evidence="2">
    <location>
        <begin position="43"/>
        <end position="68"/>
    </location>
</feature>
<dbReference type="PROSITE" id="PS01031">
    <property type="entry name" value="SHSP"/>
    <property type="match status" value="1"/>
</dbReference>
<dbReference type="CDD" id="cd06464">
    <property type="entry name" value="ACD_sHsps-like"/>
    <property type="match status" value="1"/>
</dbReference>
<dbReference type="PANTHER" id="PTHR34661:SF8">
    <property type="entry name" value="ALPHA-CRYSTALLIN DOMAIN-CONTAINING PROTEIN 22.3"/>
    <property type="match status" value="1"/>
</dbReference>
<keyword evidence="5" id="KW-1185">Reference proteome</keyword>
<gene>
    <name evidence="4" type="ORF">V6N12_058445</name>
</gene>
<dbReference type="Gene3D" id="2.60.40.790">
    <property type="match status" value="1"/>
</dbReference>
<dbReference type="InterPro" id="IPR039321">
    <property type="entry name" value="IDM2/3-like"/>
</dbReference>
<evidence type="ECO:0000256" key="2">
    <source>
        <dbReference type="SAM" id="MobiDB-lite"/>
    </source>
</evidence>
<proteinExistence type="inferred from homology"/>
<dbReference type="Proteomes" id="UP001472677">
    <property type="component" value="Unassembled WGS sequence"/>
</dbReference>
<feature type="compositionally biased region" description="Basic and acidic residues" evidence="2">
    <location>
        <begin position="56"/>
        <end position="68"/>
    </location>
</feature>
<sequence>MNKILEEKLRNRGKCTVHQLQPIISNKVFFCLSILTKRIGSKKEKVSHSSMASPMRSERTKGENHEPSRVNLQLPVLDVAPLNCVPYMGPTNPNDMLSSPTKENAEAAEDIGPVIIFLPSQPTSYELDTIMAATKNGVALTGAAATGSMGPVIGKVEIGELEDSYYFRVSLPGVSMDKRDFNCDIEPDGNVLIRGISTTGEKLVCKDFQVFHMLTQNLCRPGPFSVSFKLPGPVNNQEATSCLANGMLEAIVKKM</sequence>
<dbReference type="InterPro" id="IPR008978">
    <property type="entry name" value="HSP20-like_chaperone"/>
</dbReference>
<dbReference type="EMBL" id="JBBPBM010000010">
    <property type="protein sequence ID" value="KAK8564865.1"/>
    <property type="molecule type" value="Genomic_DNA"/>
</dbReference>
<reference evidence="4 5" key="1">
    <citation type="journal article" date="2024" name="G3 (Bethesda)">
        <title>Genome assembly of Hibiscus sabdariffa L. provides insights into metabolisms of medicinal natural products.</title>
        <authorList>
            <person name="Kim T."/>
        </authorList>
    </citation>
    <scope>NUCLEOTIDE SEQUENCE [LARGE SCALE GENOMIC DNA]</scope>
    <source>
        <strain evidence="4">TK-2024</strain>
        <tissue evidence="4">Old leaves</tissue>
    </source>
</reference>
<protein>
    <recommendedName>
        <fullName evidence="3">SHSP domain-containing protein</fullName>
    </recommendedName>
</protein>
<evidence type="ECO:0000313" key="5">
    <source>
        <dbReference type="Proteomes" id="UP001472677"/>
    </source>
</evidence>
<organism evidence="4 5">
    <name type="scientific">Hibiscus sabdariffa</name>
    <name type="common">roselle</name>
    <dbReference type="NCBI Taxonomy" id="183260"/>
    <lineage>
        <taxon>Eukaryota</taxon>
        <taxon>Viridiplantae</taxon>
        <taxon>Streptophyta</taxon>
        <taxon>Embryophyta</taxon>
        <taxon>Tracheophyta</taxon>
        <taxon>Spermatophyta</taxon>
        <taxon>Magnoliopsida</taxon>
        <taxon>eudicotyledons</taxon>
        <taxon>Gunneridae</taxon>
        <taxon>Pentapetalae</taxon>
        <taxon>rosids</taxon>
        <taxon>malvids</taxon>
        <taxon>Malvales</taxon>
        <taxon>Malvaceae</taxon>
        <taxon>Malvoideae</taxon>
        <taxon>Hibiscus</taxon>
    </lineage>
</organism>
<accession>A0ABR2ES95</accession>
<dbReference type="SUPFAM" id="SSF49764">
    <property type="entry name" value="HSP20-like chaperones"/>
    <property type="match status" value="1"/>
</dbReference>
<comment type="similarity">
    <text evidence="1">Belongs to the small heat shock protein (HSP20) family.</text>
</comment>
<dbReference type="PANTHER" id="PTHR34661">
    <property type="entry name" value="INCREASED DNA METHYLATION 3"/>
    <property type="match status" value="1"/>
</dbReference>
<comment type="caution">
    <text evidence="4">The sequence shown here is derived from an EMBL/GenBank/DDBJ whole genome shotgun (WGS) entry which is preliminary data.</text>
</comment>